<dbReference type="AlphaFoldDB" id="A0A4P7GI22"/>
<evidence type="ECO:0000256" key="7">
    <source>
        <dbReference type="ARBA" id="ARBA00022741"/>
    </source>
</evidence>
<gene>
    <name evidence="13" type="ORF">EXE57_03610</name>
</gene>
<dbReference type="Pfam" id="PF00512">
    <property type="entry name" value="HisKA"/>
    <property type="match status" value="1"/>
</dbReference>
<dbReference type="GO" id="GO:0005524">
    <property type="term" value="F:ATP binding"/>
    <property type="evidence" value="ECO:0007669"/>
    <property type="project" value="UniProtKB-KW"/>
</dbReference>
<protein>
    <recommendedName>
        <fullName evidence="3">histidine kinase</fullName>
        <ecNumber evidence="3">2.7.13.3</ecNumber>
    </recommendedName>
</protein>
<dbReference type="SMART" id="SM00388">
    <property type="entry name" value="HisKA"/>
    <property type="match status" value="1"/>
</dbReference>
<dbReference type="Pfam" id="PF02518">
    <property type="entry name" value="HATPase_c"/>
    <property type="match status" value="1"/>
</dbReference>
<comment type="subcellular location">
    <subcellularLocation>
        <location evidence="2">Cell membrane</location>
    </subcellularLocation>
</comment>
<dbReference type="Gene3D" id="3.30.450.40">
    <property type="match status" value="2"/>
</dbReference>
<keyword evidence="4" id="KW-1003">Cell membrane</keyword>
<evidence type="ECO:0000256" key="2">
    <source>
        <dbReference type="ARBA" id="ARBA00004236"/>
    </source>
</evidence>
<dbReference type="InterPro" id="IPR003661">
    <property type="entry name" value="HisK_dim/P_dom"/>
</dbReference>
<sequence>MARSDTFHADGVRRLYEVTRRVIGSTDLAEVLEEIAQGVVEGLGYGVAAIARLEGDTLVMTACAGPEDVREQIIGRRTPASLILEEFRMADHWGILRFLPHERLPSETVESLWVPSLSVSPDPEAWHPLDTLYAPLYSSNGELLGNMAVDLPPGNKVPDQQGRELLEMFVVQAGLALEHAQRREQLSRQVRLGEALKTLAFSVHRDLDDGLRGAAQALSEALDSPQVTVRCFADNAADPIESSAGFPDDPRAPAGTVEAIRSALTRRAGEGLVRPYTIAAMPEPGEEGDAAVDVVRPHLAAHHWGGCLLAPIGVDREVLGYLVVLRRPDQSPFEEEELDAVHEAGRELGRLVRDARLRRTELRLVSELRELDRYKGELIATISHELKTPLTSIMGHTELLADAGVQPTSVDAIARNAARLDRLVTNLLNYSRIQSRREIERVPVDLAELCRAAAEMLRVQADGAGVEIRLELPEAPVVVLGDREDLPKVVDNLCSNAVKYTQRGGQVTILVHADDGAARVVVSDTGLGISRQDQVHLFSAFHRSTNPDALTIPGTGLGLAISRTIAEAHGGTIEVESDLGKGSTFVLTVPLAGE</sequence>
<dbReference type="CDD" id="cd00082">
    <property type="entry name" value="HisKA"/>
    <property type="match status" value="1"/>
</dbReference>
<evidence type="ECO:0000256" key="5">
    <source>
        <dbReference type="ARBA" id="ARBA00022553"/>
    </source>
</evidence>
<dbReference type="InterPro" id="IPR036890">
    <property type="entry name" value="HATPase_C_sf"/>
</dbReference>
<dbReference type="Proteomes" id="UP000294894">
    <property type="component" value="Chromosome"/>
</dbReference>
<evidence type="ECO:0000256" key="3">
    <source>
        <dbReference type="ARBA" id="ARBA00012438"/>
    </source>
</evidence>
<name>A0A4P7GI22_9ACTN</name>
<dbReference type="SUPFAM" id="SSF55874">
    <property type="entry name" value="ATPase domain of HSP90 chaperone/DNA topoisomerase II/histidine kinase"/>
    <property type="match status" value="1"/>
</dbReference>
<keyword evidence="8 13" id="KW-0418">Kinase</keyword>
<dbReference type="RefSeq" id="WP_135074083.1">
    <property type="nucleotide sequence ID" value="NZ_CP038267.1"/>
</dbReference>
<dbReference type="Pfam" id="PF01590">
    <property type="entry name" value="GAF"/>
    <property type="match status" value="1"/>
</dbReference>
<dbReference type="InterPro" id="IPR004358">
    <property type="entry name" value="Sig_transdc_His_kin-like_C"/>
</dbReference>
<dbReference type="PANTHER" id="PTHR43711">
    <property type="entry name" value="TWO-COMPONENT HISTIDINE KINASE"/>
    <property type="match status" value="1"/>
</dbReference>
<evidence type="ECO:0000256" key="10">
    <source>
        <dbReference type="ARBA" id="ARBA00023012"/>
    </source>
</evidence>
<evidence type="ECO:0000313" key="13">
    <source>
        <dbReference type="EMBL" id="QBR91453.1"/>
    </source>
</evidence>
<dbReference type="SMART" id="SM00387">
    <property type="entry name" value="HATPase_c"/>
    <property type="match status" value="1"/>
</dbReference>
<dbReference type="PRINTS" id="PR00344">
    <property type="entry name" value="BCTRLSENSOR"/>
</dbReference>
<dbReference type="PROSITE" id="PS50109">
    <property type="entry name" value="HIS_KIN"/>
    <property type="match status" value="1"/>
</dbReference>
<organism evidence="13 14">
    <name type="scientific">Nocardioides euryhalodurans</name>
    <dbReference type="NCBI Taxonomy" id="2518370"/>
    <lineage>
        <taxon>Bacteria</taxon>
        <taxon>Bacillati</taxon>
        <taxon>Actinomycetota</taxon>
        <taxon>Actinomycetes</taxon>
        <taxon>Propionibacteriales</taxon>
        <taxon>Nocardioidaceae</taxon>
        <taxon>Nocardioides</taxon>
    </lineage>
</organism>
<dbReference type="PANTHER" id="PTHR43711:SF1">
    <property type="entry name" value="HISTIDINE KINASE 1"/>
    <property type="match status" value="1"/>
</dbReference>
<evidence type="ECO:0000256" key="9">
    <source>
        <dbReference type="ARBA" id="ARBA00022840"/>
    </source>
</evidence>
<dbReference type="SUPFAM" id="SSF47384">
    <property type="entry name" value="Homodimeric domain of signal transducing histidine kinase"/>
    <property type="match status" value="1"/>
</dbReference>
<reference evidence="13 14" key="1">
    <citation type="submission" date="2019-03" db="EMBL/GenBank/DDBJ databases">
        <title>Three New Species of Nocardioides, Nocardioides euryhalodurans sp. nov., Nocardioides seonyuensis sp. nov. and Nocardioides eburneoflavus sp. nov., Iolated from Soil.</title>
        <authorList>
            <person name="Roh S.G."/>
            <person name="Lee C."/>
            <person name="Kim M.-K."/>
            <person name="Kim S.B."/>
        </authorList>
    </citation>
    <scope>NUCLEOTIDE SEQUENCE [LARGE SCALE GENOMIC DNA]</scope>
    <source>
        <strain evidence="13 14">MMS17-SY117</strain>
    </source>
</reference>
<dbReference type="InterPro" id="IPR003594">
    <property type="entry name" value="HATPase_dom"/>
</dbReference>
<keyword evidence="10" id="KW-0902">Two-component regulatory system</keyword>
<comment type="catalytic activity">
    <reaction evidence="1">
        <text>ATP + protein L-histidine = ADP + protein N-phospho-L-histidine.</text>
        <dbReference type="EC" id="2.7.13.3"/>
    </reaction>
</comment>
<dbReference type="EC" id="2.7.13.3" evidence="3"/>
<keyword evidence="7" id="KW-0547">Nucleotide-binding</keyword>
<dbReference type="KEGG" id="noy:EXE57_03610"/>
<keyword evidence="9" id="KW-0067">ATP-binding</keyword>
<evidence type="ECO:0000313" key="14">
    <source>
        <dbReference type="Proteomes" id="UP000294894"/>
    </source>
</evidence>
<dbReference type="OrthoDB" id="9757990at2"/>
<dbReference type="GO" id="GO:0005886">
    <property type="term" value="C:plasma membrane"/>
    <property type="evidence" value="ECO:0007669"/>
    <property type="project" value="UniProtKB-SubCell"/>
</dbReference>
<keyword evidence="6" id="KW-0808">Transferase</keyword>
<dbReference type="InterPro" id="IPR005467">
    <property type="entry name" value="His_kinase_dom"/>
</dbReference>
<evidence type="ECO:0000256" key="6">
    <source>
        <dbReference type="ARBA" id="ARBA00022679"/>
    </source>
</evidence>
<dbReference type="InterPro" id="IPR036097">
    <property type="entry name" value="HisK_dim/P_sf"/>
</dbReference>
<keyword evidence="14" id="KW-1185">Reference proteome</keyword>
<dbReference type="Gene3D" id="1.10.287.130">
    <property type="match status" value="1"/>
</dbReference>
<dbReference type="InterPro" id="IPR029016">
    <property type="entry name" value="GAF-like_dom_sf"/>
</dbReference>
<evidence type="ECO:0000259" key="12">
    <source>
        <dbReference type="PROSITE" id="PS50109"/>
    </source>
</evidence>
<keyword evidence="11" id="KW-0472">Membrane</keyword>
<evidence type="ECO:0000256" key="1">
    <source>
        <dbReference type="ARBA" id="ARBA00000085"/>
    </source>
</evidence>
<evidence type="ECO:0000256" key="4">
    <source>
        <dbReference type="ARBA" id="ARBA00022475"/>
    </source>
</evidence>
<dbReference type="FunFam" id="3.30.565.10:FF:000023">
    <property type="entry name" value="PAS domain-containing sensor histidine kinase"/>
    <property type="match status" value="1"/>
</dbReference>
<dbReference type="Gene3D" id="3.30.565.10">
    <property type="entry name" value="Histidine kinase-like ATPase, C-terminal domain"/>
    <property type="match status" value="1"/>
</dbReference>
<dbReference type="EMBL" id="CP038267">
    <property type="protein sequence ID" value="QBR91453.1"/>
    <property type="molecule type" value="Genomic_DNA"/>
</dbReference>
<accession>A0A4P7GI22</accession>
<dbReference type="GO" id="GO:0000155">
    <property type="term" value="F:phosphorelay sensor kinase activity"/>
    <property type="evidence" value="ECO:0007669"/>
    <property type="project" value="InterPro"/>
</dbReference>
<evidence type="ECO:0000256" key="8">
    <source>
        <dbReference type="ARBA" id="ARBA00022777"/>
    </source>
</evidence>
<proteinExistence type="predicted"/>
<dbReference type="InterPro" id="IPR050736">
    <property type="entry name" value="Sensor_HK_Regulatory"/>
</dbReference>
<evidence type="ECO:0000256" key="11">
    <source>
        <dbReference type="ARBA" id="ARBA00023136"/>
    </source>
</evidence>
<keyword evidence="5" id="KW-0597">Phosphoprotein</keyword>
<dbReference type="SUPFAM" id="SSF55781">
    <property type="entry name" value="GAF domain-like"/>
    <property type="match status" value="2"/>
</dbReference>
<feature type="domain" description="Histidine kinase" evidence="12">
    <location>
        <begin position="381"/>
        <end position="593"/>
    </location>
</feature>
<dbReference type="InterPro" id="IPR003018">
    <property type="entry name" value="GAF"/>
</dbReference>